<feature type="transmembrane region" description="Helical" evidence="1">
    <location>
        <begin position="48"/>
        <end position="66"/>
    </location>
</feature>
<protein>
    <submittedName>
        <fullName evidence="2">O-antigen and lipid-linked capsular repeat unit polymerase</fullName>
    </submittedName>
</protein>
<keyword evidence="1" id="KW-0812">Transmembrane</keyword>
<accession>A0A0P0YRU1</accession>
<name>A0A0P0YRU1_9ENTR</name>
<dbReference type="EMBL" id="AB924580">
    <property type="protein sequence ID" value="BAT23803.1"/>
    <property type="molecule type" value="Genomic_DNA"/>
</dbReference>
<feature type="transmembrane region" description="Helical" evidence="1">
    <location>
        <begin position="87"/>
        <end position="107"/>
    </location>
</feature>
<proteinExistence type="predicted"/>
<evidence type="ECO:0000313" key="2">
    <source>
        <dbReference type="EMBL" id="BAT23803.1"/>
    </source>
</evidence>
<reference evidence="2" key="2">
    <citation type="journal article" date="2015" name="Sci. Rep.">
        <title>Genetic analysis of capsular polysaccharide synthesis gene clusters in 79 capsular types of Klebsiella spp.</title>
        <authorList>
            <person name="Pan Y.J."/>
            <person name="Lin T.L."/>
            <person name="Chen C.T."/>
            <person name="Chen Y.Y."/>
            <person name="Hsieh P.F."/>
            <person name="Hsu C.R."/>
            <person name="Wu M.C."/>
            <person name="Wang J.T."/>
        </authorList>
    </citation>
    <scope>NUCLEOTIDE SEQUENCE</scope>
    <source>
        <strain evidence="2">2482</strain>
    </source>
</reference>
<feature type="transmembrane region" description="Helical" evidence="1">
    <location>
        <begin position="7"/>
        <end position="28"/>
    </location>
</feature>
<keyword evidence="1" id="KW-1133">Transmembrane helix</keyword>
<keyword evidence="1" id="KW-0472">Membrane</keyword>
<sequence>MYITRKNFTPAAIFIITNGFSILSWLFPDFGFLRKGFTTQFPILDEDTLGYISVMLLLLSFLWLGYNLFPKSRGLERFETIIVNDRMYFFSICISMLGLCASFLAIMKTMSIGDILFVVQGGQANALKQALYEDYSFGIVSLRYGVILSGSFVIYRRLIGVKNLWMDLLAVLSLLFVSMMSSRLTLIAAIFGGLYLFIYWKGKVKFKFLPVSVAIMVGFLLLSAMNWSRNANFYESKGLGFFSAGVSEILAYTGTPVQGALYAVSNPSVGDESTAVFYSRTTIEPSLTTNSAILDVIRLYGLWGLLLSAVVLFASGLYISFFESYRYGKYIYMNIPIFYSIVEFWRIFLFFQGIIITLIFSCVFLTVSLMLRFGRK</sequence>
<feature type="transmembrane region" description="Helical" evidence="1">
    <location>
        <begin position="354"/>
        <end position="373"/>
    </location>
</feature>
<evidence type="ECO:0000256" key="1">
    <source>
        <dbReference type="SAM" id="Phobius"/>
    </source>
</evidence>
<feature type="transmembrane region" description="Helical" evidence="1">
    <location>
        <begin position="300"/>
        <end position="319"/>
    </location>
</feature>
<reference evidence="2" key="1">
    <citation type="submission" date="2014-04" db="EMBL/GenBank/DDBJ databases">
        <authorList>
            <person name="Harrison E."/>
        </authorList>
    </citation>
    <scope>NUCLEOTIDE SEQUENCE</scope>
    <source>
        <strain evidence="2">2482</strain>
    </source>
</reference>
<organism evidence="2">
    <name type="scientific">Klebsiella sp. 2482</name>
    <dbReference type="NCBI Taxonomy" id="1497818"/>
    <lineage>
        <taxon>Bacteria</taxon>
        <taxon>Pseudomonadati</taxon>
        <taxon>Pseudomonadota</taxon>
        <taxon>Gammaproteobacteria</taxon>
        <taxon>Enterobacterales</taxon>
        <taxon>Enterobacteriaceae</taxon>
        <taxon>Klebsiella/Raoultella group</taxon>
        <taxon>Klebsiella</taxon>
    </lineage>
</organism>
<feature type="transmembrane region" description="Helical" evidence="1">
    <location>
        <begin position="206"/>
        <end position="227"/>
    </location>
</feature>
<gene>
    <name evidence="2" type="primary">wzy</name>
</gene>
<feature type="transmembrane region" description="Helical" evidence="1">
    <location>
        <begin position="167"/>
        <end position="200"/>
    </location>
</feature>
<feature type="transmembrane region" description="Helical" evidence="1">
    <location>
        <begin position="135"/>
        <end position="155"/>
    </location>
</feature>
<dbReference type="AlphaFoldDB" id="A0A0P0YRU1"/>